<proteinExistence type="inferred from homology"/>
<keyword evidence="1" id="KW-1048">Host nucleus</keyword>
<evidence type="ECO:0000256" key="1">
    <source>
        <dbReference type="ARBA" id="ARBA00022562"/>
    </source>
</evidence>
<keyword evidence="3" id="KW-0547">Nucleotide-binding</keyword>
<keyword evidence="5 9" id="KW-0347">Helicase</keyword>
<gene>
    <name evidence="9" type="primary">UL105</name>
</gene>
<evidence type="ECO:0000256" key="2">
    <source>
        <dbReference type="ARBA" id="ARBA00022705"/>
    </source>
</evidence>
<dbReference type="OrthoDB" id="496at10239"/>
<keyword evidence="4" id="KW-0378">Hydrolase</keyword>
<dbReference type="KEGG" id="vg:11464166"/>
<keyword evidence="2" id="KW-0235">DNA replication</keyword>
<feature type="domain" description="AAA+ ATPase" evidence="8">
    <location>
        <begin position="131"/>
        <end position="331"/>
    </location>
</feature>
<dbReference type="SUPFAM" id="SSF52540">
    <property type="entry name" value="P-loop containing nucleoside triphosphate hydrolases"/>
    <property type="match status" value="2"/>
</dbReference>
<dbReference type="GO" id="GO:0004386">
    <property type="term" value="F:helicase activity"/>
    <property type="evidence" value="ECO:0007669"/>
    <property type="project" value="UniProtKB-KW"/>
</dbReference>
<evidence type="ECO:0000256" key="6">
    <source>
        <dbReference type="ARBA" id="ARBA00022840"/>
    </source>
</evidence>
<name>G8XUG9_9BETA</name>
<protein>
    <submittedName>
        <fullName evidence="9">Helicase-primase helicase subunit</fullName>
    </submittedName>
</protein>
<feature type="compositionally biased region" description="Gly residues" evidence="7">
    <location>
        <begin position="69"/>
        <end position="78"/>
    </location>
</feature>
<dbReference type="InterPro" id="IPR003840">
    <property type="entry name" value="DNA_helicase_dom"/>
</dbReference>
<dbReference type="GeneID" id="11464166"/>
<dbReference type="InterPro" id="IPR003593">
    <property type="entry name" value="AAA+_ATPase"/>
</dbReference>
<feature type="region of interest" description="Disordered" evidence="7">
    <location>
        <begin position="67"/>
        <end position="99"/>
    </location>
</feature>
<evidence type="ECO:0000259" key="8">
    <source>
        <dbReference type="SMART" id="SM00382"/>
    </source>
</evidence>
<keyword evidence="10" id="KW-1185">Reference proteome</keyword>
<dbReference type="SMART" id="SM00382">
    <property type="entry name" value="AAA"/>
    <property type="match status" value="1"/>
</dbReference>
<accession>G8XUG9</accession>
<dbReference type="RefSeq" id="YP_004940120.1">
    <property type="nucleotide sequence ID" value="NC_016447.1"/>
</dbReference>
<dbReference type="Pfam" id="PF02689">
    <property type="entry name" value="Herpes_Helicase"/>
    <property type="match status" value="1"/>
</dbReference>
<sequence>MSIMGTEDADSAFRSRRYEDSLILNLSSAAKIERIVDQVKSLAGCRFEPEDLPPQWYRSISRSIRPEELGGGGSGGNNGQHRNGNGANGNDGYRRNGNGVSWNSVGATATATNSGTEDVRVPCVDQIPFLPFRVLLITGTAGAGKTSSIQVLAANLDCVVTGTTVIAAQNLSSVLNRTRAAQIKTIYRAFGFNSKHVHLSDGAGTFYQRYRVCEPSEEDTIHKLQLNDLVGYWPVIADIVDRHLNMVDKKANLDGISELCESNIIVIDECGVLLRHMLQVVVFFYYFYNAIAETRLYRERRIPCLVCVGSPTQTEALESRYDHHRQNKNVQRGVDVLSALICNKVLMEYCDIARNWIMFINNKRCTDLDFGDLLKYMEFGIPLKEEHVGYVDRFVRPPNLIRNPSYASDMTRLFLSHAEVQAYFKRLHDQIRVSERHRLFDLPVYCVVNNRNYEELCELTDPLSEPPRIEAWFRSNLARIINYSQFVDHNLSSEITTEVLQSAAAAAAAQTVGEGGGEEDLGAGDESGDGSYPETLLTLHITYIKGSSIGVNSKVKACVVGYHGTFESFIEILRKDTFIERTPCEQAGYAYSLISGLLFSAMYLFYTSKHTTEDVLREISRIQLPDIPALCGQVDEATYNAFEDEGGSSSCSAGEEVHDIPCLSSENAWPEDENELSDHDLLAVDTFADPFFLKYTKPPLTGMLSFEETVYIYTTFRDIFLQRYQIMMRRTGGEFAKCTMIAYNRRNVITKENCQIVSQTGSFVGMLSSVSPAQTYTLEGFTNDNVLSLPGDRHRIHPTVTARGLSRLVVRDALGFIYVLDVNVSRFVESAHGKSLHICTTVDYGITSRTAMTIAKSQGLSLEKVAIDFGDRPSNLKMSHIYVAMSRVTDPEQLIMNVNPMRLAYERNALITPYICRALKDPRTTLIF</sequence>
<evidence type="ECO:0000256" key="5">
    <source>
        <dbReference type="ARBA" id="ARBA00022806"/>
    </source>
</evidence>
<dbReference type="EMBL" id="FJ483970">
    <property type="protein sequence ID" value="AEV80799.1"/>
    <property type="molecule type" value="Genomic_DNA"/>
</dbReference>
<dbReference type="Gene3D" id="3.40.50.300">
    <property type="entry name" value="P-loop containing nucleotide triphosphate hydrolases"/>
    <property type="match status" value="1"/>
</dbReference>
<dbReference type="GO" id="GO:0005524">
    <property type="term" value="F:ATP binding"/>
    <property type="evidence" value="ECO:0007669"/>
    <property type="project" value="UniProtKB-KW"/>
</dbReference>
<feature type="compositionally biased region" description="Low complexity" evidence="7">
    <location>
        <begin position="79"/>
        <end position="99"/>
    </location>
</feature>
<dbReference type="GO" id="GO:0016787">
    <property type="term" value="F:hydrolase activity"/>
    <property type="evidence" value="ECO:0007669"/>
    <property type="project" value="UniProtKB-KW"/>
</dbReference>
<evidence type="ECO:0000313" key="10">
    <source>
        <dbReference type="Proteomes" id="UP000113968"/>
    </source>
</evidence>
<organism evidence="9 10">
    <name type="scientific">Aotine betaherpesvirus 1</name>
    <dbReference type="NCBI Taxonomy" id="50290"/>
    <lineage>
        <taxon>Viruses</taxon>
        <taxon>Duplodnaviria</taxon>
        <taxon>Heunggongvirae</taxon>
        <taxon>Peploviricota</taxon>
        <taxon>Herviviricetes</taxon>
        <taxon>Herpesvirales</taxon>
        <taxon>Orthoherpesviridae</taxon>
        <taxon>Betaherpesvirinae</taxon>
        <taxon>Cytomegalovirus</taxon>
        <taxon>Cytomegalovirus aotinebeta1</taxon>
    </lineage>
</organism>
<dbReference type="InterPro" id="IPR034711">
    <property type="entry name" value="HSV_HELI"/>
</dbReference>
<dbReference type="HAMAP" id="MF_04030">
    <property type="entry name" value="HSV_HELI"/>
    <property type="match status" value="1"/>
</dbReference>
<evidence type="ECO:0000256" key="4">
    <source>
        <dbReference type="ARBA" id="ARBA00022801"/>
    </source>
</evidence>
<reference evidence="9" key="1">
    <citation type="submission" date="2011-12" db="EMBL/GenBank/DDBJ databases">
        <title>Comparative genomics of primate cytomegaloviruses.</title>
        <authorList>
            <person name="Davison A.J."/>
            <person name="Holton M."/>
            <person name="Dolan A."/>
            <person name="Dargan D.J."/>
            <person name="Gatherer D."/>
            <person name="Hayward G.S."/>
        </authorList>
    </citation>
    <scope>NUCLEOTIDE SEQUENCE [LARGE SCALE GENOMIC DNA]</scope>
    <source>
        <strain evidence="9">S34E</strain>
    </source>
</reference>
<evidence type="ECO:0000256" key="3">
    <source>
        <dbReference type="ARBA" id="ARBA00022741"/>
    </source>
</evidence>
<dbReference type="Proteomes" id="UP000113968">
    <property type="component" value="Segment"/>
</dbReference>
<dbReference type="InterPro" id="IPR027417">
    <property type="entry name" value="P-loop_NTPase"/>
</dbReference>
<keyword evidence="6" id="KW-0067">ATP-binding</keyword>
<dbReference type="GO" id="GO:0006260">
    <property type="term" value="P:DNA replication"/>
    <property type="evidence" value="ECO:0007669"/>
    <property type="project" value="UniProtKB-KW"/>
</dbReference>
<evidence type="ECO:0000256" key="7">
    <source>
        <dbReference type="SAM" id="MobiDB-lite"/>
    </source>
</evidence>
<evidence type="ECO:0000313" key="9">
    <source>
        <dbReference type="EMBL" id="AEV80799.1"/>
    </source>
</evidence>
<dbReference type="CDD" id="cd18809">
    <property type="entry name" value="SF1_C_RecD"/>
    <property type="match status" value="1"/>
</dbReference>